<protein>
    <submittedName>
        <fullName evidence="1">Uncharacterized protein</fullName>
    </submittedName>
</protein>
<dbReference type="EMBL" id="JAGKHQ010000015">
    <property type="protein sequence ID" value="KAG7497449.1"/>
    <property type="molecule type" value="Genomic_DNA"/>
</dbReference>
<organism evidence="1 2">
    <name type="scientific">Solea senegalensis</name>
    <name type="common">Senegalese sole</name>
    <dbReference type="NCBI Taxonomy" id="28829"/>
    <lineage>
        <taxon>Eukaryota</taxon>
        <taxon>Metazoa</taxon>
        <taxon>Chordata</taxon>
        <taxon>Craniata</taxon>
        <taxon>Vertebrata</taxon>
        <taxon>Euteleostomi</taxon>
        <taxon>Actinopterygii</taxon>
        <taxon>Neopterygii</taxon>
        <taxon>Teleostei</taxon>
        <taxon>Neoteleostei</taxon>
        <taxon>Acanthomorphata</taxon>
        <taxon>Carangaria</taxon>
        <taxon>Pleuronectiformes</taxon>
        <taxon>Pleuronectoidei</taxon>
        <taxon>Soleidae</taxon>
        <taxon>Solea</taxon>
    </lineage>
</organism>
<dbReference type="Proteomes" id="UP000693946">
    <property type="component" value="Linkage Group LG3"/>
</dbReference>
<gene>
    <name evidence="1" type="ORF">JOB18_037824</name>
</gene>
<keyword evidence="2" id="KW-1185">Reference proteome</keyword>
<name>A0AAV6QZ68_SOLSE</name>
<dbReference type="AlphaFoldDB" id="A0AAV6QZ68"/>
<comment type="caution">
    <text evidence="1">The sequence shown here is derived from an EMBL/GenBank/DDBJ whole genome shotgun (WGS) entry which is preliminary data.</text>
</comment>
<evidence type="ECO:0000313" key="2">
    <source>
        <dbReference type="Proteomes" id="UP000693946"/>
    </source>
</evidence>
<accession>A0AAV6QZ68</accession>
<reference evidence="1 2" key="1">
    <citation type="journal article" date="2021" name="Sci. Rep.">
        <title>Chromosome anchoring in Senegalese sole (Solea senegalensis) reveals sex-associated markers and genome rearrangements in flatfish.</title>
        <authorList>
            <person name="Guerrero-Cozar I."/>
            <person name="Gomez-Garrido J."/>
            <person name="Berbel C."/>
            <person name="Martinez-Blanch J.F."/>
            <person name="Alioto T."/>
            <person name="Claros M.G."/>
            <person name="Gagnaire P.A."/>
            <person name="Manchado M."/>
        </authorList>
    </citation>
    <scope>NUCLEOTIDE SEQUENCE [LARGE SCALE GENOMIC DNA]</scope>
    <source>
        <strain evidence="1">Sse05_10M</strain>
    </source>
</reference>
<sequence>MTLLRLNPDFFPPQHVFRPDQLIIVQSGGGDSRTEAEVSSKSKKVSETLSIRENFYLVSTIRKQSSFFLSFWVLGDVIRTF</sequence>
<evidence type="ECO:0000313" key="1">
    <source>
        <dbReference type="EMBL" id="KAG7497449.1"/>
    </source>
</evidence>
<proteinExistence type="predicted"/>